<feature type="domain" description="NTP pyrophosphohydrolase MazG-like" evidence="1">
    <location>
        <begin position="23"/>
        <end position="92"/>
    </location>
</feature>
<dbReference type="AlphaFoldDB" id="A0A429X9A6"/>
<dbReference type="PANTHER" id="PTHR42702">
    <property type="entry name" value="NUCLEOTIDE PYROPHOSPHOHYDROLASE"/>
    <property type="match status" value="1"/>
</dbReference>
<name>A0A429X9A6_SIMTE</name>
<accession>A0A429X9A6</accession>
<dbReference type="PIRSF" id="PIRSF036521">
    <property type="entry name" value="UCP036521_pph"/>
    <property type="match status" value="1"/>
</dbReference>
<dbReference type="RefSeq" id="WP_120118449.1">
    <property type="nucleotide sequence ID" value="NZ_BORI01000026.1"/>
</dbReference>
<evidence type="ECO:0000259" key="1">
    <source>
        <dbReference type="Pfam" id="PF03819"/>
    </source>
</evidence>
<organism evidence="2 3">
    <name type="scientific">Siminovitchia terrae</name>
    <name type="common">Bacillus terrae</name>
    <dbReference type="NCBI Taxonomy" id="1914933"/>
    <lineage>
        <taxon>Bacteria</taxon>
        <taxon>Bacillati</taxon>
        <taxon>Bacillota</taxon>
        <taxon>Bacilli</taxon>
        <taxon>Bacillales</taxon>
        <taxon>Bacillaceae</taxon>
        <taxon>Siminovitchia</taxon>
    </lineage>
</organism>
<dbReference type="Proteomes" id="UP000287296">
    <property type="component" value="Unassembled WGS sequence"/>
</dbReference>
<dbReference type="Gene3D" id="1.10.287.1080">
    <property type="entry name" value="MazG-like"/>
    <property type="match status" value="1"/>
</dbReference>
<protein>
    <submittedName>
        <fullName evidence="2">Pyrophosphatase</fullName>
    </submittedName>
</protein>
<dbReference type="OrthoDB" id="2418132at2"/>
<dbReference type="PANTHER" id="PTHR42702:SF1">
    <property type="entry name" value="REGULATORY PROTEIN FOR BETA-LACTAMASE"/>
    <property type="match status" value="1"/>
</dbReference>
<dbReference type="EMBL" id="QYTW02000007">
    <property type="protein sequence ID" value="RST59972.1"/>
    <property type="molecule type" value="Genomic_DNA"/>
</dbReference>
<sequence length="102" mass="12092">MDISSMQKYAKKFSEEKGFDVNTIQTRTLYLMTEVGELAKEILSISFYPTEEKVRLAKENIGLEMYDIFYNILDLANQLDIELEEACHKKMEINKNRIWCER</sequence>
<dbReference type="InterPro" id="IPR011411">
    <property type="entry name" value="MazG-related_YvdC"/>
</dbReference>
<dbReference type="SUPFAM" id="SSF101386">
    <property type="entry name" value="all-alpha NTP pyrophosphatases"/>
    <property type="match status" value="1"/>
</dbReference>
<evidence type="ECO:0000313" key="2">
    <source>
        <dbReference type="EMBL" id="RST59972.1"/>
    </source>
</evidence>
<dbReference type="CDD" id="cd11523">
    <property type="entry name" value="NTP-PPase"/>
    <property type="match status" value="1"/>
</dbReference>
<gene>
    <name evidence="2" type="ORF">D5F11_009740</name>
</gene>
<comment type="caution">
    <text evidence="2">The sequence shown here is derived from an EMBL/GenBank/DDBJ whole genome shotgun (WGS) entry which is preliminary data.</text>
</comment>
<evidence type="ECO:0000313" key="3">
    <source>
        <dbReference type="Proteomes" id="UP000287296"/>
    </source>
</evidence>
<reference evidence="2 3" key="1">
    <citation type="submission" date="2018-12" db="EMBL/GenBank/DDBJ databases">
        <authorList>
            <person name="Sun L."/>
            <person name="Chen Z."/>
        </authorList>
    </citation>
    <scope>NUCLEOTIDE SEQUENCE [LARGE SCALE GENOMIC DNA]</scope>
    <source>
        <strain evidence="2 3">LMG 29736</strain>
    </source>
</reference>
<dbReference type="InterPro" id="IPR004518">
    <property type="entry name" value="MazG-like_dom"/>
</dbReference>
<dbReference type="Pfam" id="PF03819">
    <property type="entry name" value="MazG"/>
    <property type="match status" value="1"/>
</dbReference>
<proteinExistence type="predicted"/>